<protein>
    <recommendedName>
        <fullName evidence="1">diguanylate cyclase</fullName>
        <ecNumber evidence="1">2.7.7.65</ecNumber>
    </recommendedName>
</protein>
<dbReference type="Proteomes" id="UP001596104">
    <property type="component" value="Unassembled WGS sequence"/>
</dbReference>
<dbReference type="SUPFAM" id="SSF55073">
    <property type="entry name" value="Nucleotide cyclase"/>
    <property type="match status" value="1"/>
</dbReference>
<feature type="transmembrane region" description="Helical" evidence="3">
    <location>
        <begin position="12"/>
        <end position="34"/>
    </location>
</feature>
<keyword evidence="7" id="KW-1185">Reference proteome</keyword>
<dbReference type="CDD" id="cd01949">
    <property type="entry name" value="GGDEF"/>
    <property type="match status" value="1"/>
</dbReference>
<evidence type="ECO:0000259" key="5">
    <source>
        <dbReference type="PROSITE" id="PS50887"/>
    </source>
</evidence>
<dbReference type="InterPro" id="IPR029787">
    <property type="entry name" value="Nucleotide_cyclase"/>
</dbReference>
<reference evidence="7" key="1">
    <citation type="journal article" date="2019" name="Int. J. Syst. Evol. Microbiol.">
        <title>The Global Catalogue of Microorganisms (GCM) 10K type strain sequencing project: providing services to taxonomists for standard genome sequencing and annotation.</title>
        <authorList>
            <consortium name="The Broad Institute Genomics Platform"/>
            <consortium name="The Broad Institute Genome Sequencing Center for Infectious Disease"/>
            <person name="Wu L."/>
            <person name="Ma J."/>
        </authorList>
    </citation>
    <scope>NUCLEOTIDE SEQUENCE [LARGE SCALE GENOMIC DNA]</scope>
    <source>
        <strain evidence="7">CGMCC 1.16326</strain>
    </source>
</reference>
<comment type="caution">
    <text evidence="6">The sequence shown here is derived from an EMBL/GenBank/DDBJ whole genome shotgun (WGS) entry which is preliminary data.</text>
</comment>
<evidence type="ECO:0000256" key="2">
    <source>
        <dbReference type="ARBA" id="ARBA00034247"/>
    </source>
</evidence>
<evidence type="ECO:0000256" key="1">
    <source>
        <dbReference type="ARBA" id="ARBA00012528"/>
    </source>
</evidence>
<dbReference type="PROSITE" id="PS51257">
    <property type="entry name" value="PROKAR_LIPOPROTEIN"/>
    <property type="match status" value="1"/>
</dbReference>
<dbReference type="PANTHER" id="PTHR45138">
    <property type="entry name" value="REGULATORY COMPONENTS OF SENSORY TRANSDUCTION SYSTEM"/>
    <property type="match status" value="1"/>
</dbReference>
<gene>
    <name evidence="6" type="ORF">ACFPPC_24635</name>
</gene>
<dbReference type="Gene3D" id="3.30.70.270">
    <property type="match status" value="1"/>
</dbReference>
<dbReference type="SMART" id="SM00267">
    <property type="entry name" value="GGDEF"/>
    <property type="match status" value="1"/>
</dbReference>
<organism evidence="6 7">
    <name type="scientific">Bosea vestrisii</name>
    <dbReference type="NCBI Taxonomy" id="151416"/>
    <lineage>
        <taxon>Bacteria</taxon>
        <taxon>Pseudomonadati</taxon>
        <taxon>Pseudomonadota</taxon>
        <taxon>Alphaproteobacteria</taxon>
        <taxon>Hyphomicrobiales</taxon>
        <taxon>Boseaceae</taxon>
        <taxon>Bosea</taxon>
    </lineage>
</organism>
<evidence type="ECO:0000259" key="4">
    <source>
        <dbReference type="PROSITE" id="PS50885"/>
    </source>
</evidence>
<dbReference type="PANTHER" id="PTHR45138:SF9">
    <property type="entry name" value="DIGUANYLATE CYCLASE DGCM-RELATED"/>
    <property type="match status" value="1"/>
</dbReference>
<accession>A0ABW0HF11</accession>
<feature type="domain" description="HAMP" evidence="4">
    <location>
        <begin position="338"/>
        <end position="391"/>
    </location>
</feature>
<dbReference type="InterPro" id="IPR050469">
    <property type="entry name" value="Diguanylate_Cyclase"/>
</dbReference>
<evidence type="ECO:0000313" key="7">
    <source>
        <dbReference type="Proteomes" id="UP001596104"/>
    </source>
</evidence>
<feature type="domain" description="GGDEF" evidence="5">
    <location>
        <begin position="436"/>
        <end position="569"/>
    </location>
</feature>
<sequence length="570" mass="62218">MSKRHSLSYRFWAALAVILGCSVVLGAILITTYYRELRATRLSETRLAHFQLVMRAVNHLSAERGPLNSVLGEEPGSDSPSRKRLVSFRANTDAALDRLSPIPGFSQQLAETRRSLAHARQLADILDRQPLHARMPQDFREVVQAMFAVVDTAQALVDAAIGGFNTAASDHLVGTALIARMLSDIREQVGRMGSNIVPSIAARLPITPEQRTAHDIAYGRVLGFWQLVEQQSGENSDRQIAAMRRAVNEDFFGRGMAIYRDVLATGRDGNYAFDTISFTNQIVPTFASLERLRDMHLDSAMARTKADGENARQLLVVISAVTLIALLLELVLVAASQTLLFAPLLSARDAVMALAAGRTGQPYVVPRVRGEVRSLFKALDTLRSKLIERDALDQEKLKLTAQLRQLAETDGLTGILNRGALDQRAASLLATRPALQPLPLILLDIDHFKGINDRYGHVAGDEVLKETARRLQAALRPTDIIARFGGEEFAVILPDPTAKPDQIAERLRSALLARPFTLDNGAPLDVTASFGVALMAPAAGSWLDLVEAADRALYEAKAAGRNRVVARLAA</sequence>
<dbReference type="InterPro" id="IPR003660">
    <property type="entry name" value="HAMP_dom"/>
</dbReference>
<evidence type="ECO:0000256" key="3">
    <source>
        <dbReference type="SAM" id="Phobius"/>
    </source>
</evidence>
<dbReference type="InterPro" id="IPR000160">
    <property type="entry name" value="GGDEF_dom"/>
</dbReference>
<dbReference type="PROSITE" id="PS50887">
    <property type="entry name" value="GGDEF"/>
    <property type="match status" value="1"/>
</dbReference>
<proteinExistence type="predicted"/>
<keyword evidence="3" id="KW-1133">Transmembrane helix</keyword>
<dbReference type="EC" id="2.7.7.65" evidence="1"/>
<dbReference type="Pfam" id="PF00990">
    <property type="entry name" value="GGDEF"/>
    <property type="match status" value="1"/>
</dbReference>
<feature type="transmembrane region" description="Helical" evidence="3">
    <location>
        <begin position="314"/>
        <end position="335"/>
    </location>
</feature>
<keyword evidence="3" id="KW-0812">Transmembrane</keyword>
<dbReference type="PROSITE" id="PS50885">
    <property type="entry name" value="HAMP"/>
    <property type="match status" value="1"/>
</dbReference>
<dbReference type="EMBL" id="JBHSLV010000055">
    <property type="protein sequence ID" value="MFC5395826.1"/>
    <property type="molecule type" value="Genomic_DNA"/>
</dbReference>
<keyword evidence="3" id="KW-0472">Membrane</keyword>
<dbReference type="RefSeq" id="WP_377011953.1">
    <property type="nucleotide sequence ID" value="NZ_JBHSLV010000055.1"/>
</dbReference>
<dbReference type="NCBIfam" id="TIGR00254">
    <property type="entry name" value="GGDEF"/>
    <property type="match status" value="1"/>
</dbReference>
<dbReference type="InterPro" id="IPR043128">
    <property type="entry name" value="Rev_trsase/Diguanyl_cyclase"/>
</dbReference>
<evidence type="ECO:0000313" key="6">
    <source>
        <dbReference type="EMBL" id="MFC5395826.1"/>
    </source>
</evidence>
<name>A0ABW0HF11_9HYPH</name>
<comment type="catalytic activity">
    <reaction evidence="2">
        <text>2 GTP = 3',3'-c-di-GMP + 2 diphosphate</text>
        <dbReference type="Rhea" id="RHEA:24898"/>
        <dbReference type="ChEBI" id="CHEBI:33019"/>
        <dbReference type="ChEBI" id="CHEBI:37565"/>
        <dbReference type="ChEBI" id="CHEBI:58805"/>
        <dbReference type="EC" id="2.7.7.65"/>
    </reaction>
</comment>